<evidence type="ECO:0000256" key="1">
    <source>
        <dbReference type="SAM" id="Phobius"/>
    </source>
</evidence>
<dbReference type="OrthoDB" id="9813911at2"/>
<evidence type="ECO:0008006" key="4">
    <source>
        <dbReference type="Google" id="ProtNLM"/>
    </source>
</evidence>
<keyword evidence="1" id="KW-0472">Membrane</keyword>
<dbReference type="GeneID" id="28250181"/>
<dbReference type="STRING" id="1265309.K529_010075"/>
<keyword evidence="1" id="KW-0812">Transmembrane</keyword>
<protein>
    <recommendedName>
        <fullName evidence="4">DUF4260 domain-containing protein</fullName>
    </recommendedName>
</protein>
<dbReference type="KEGG" id="rmb:K529_010075"/>
<organism evidence="2 3">
    <name type="scientific">Tritonibacter mobilis F1926</name>
    <dbReference type="NCBI Taxonomy" id="1265309"/>
    <lineage>
        <taxon>Bacteria</taxon>
        <taxon>Pseudomonadati</taxon>
        <taxon>Pseudomonadota</taxon>
        <taxon>Alphaproteobacteria</taxon>
        <taxon>Rhodobacterales</taxon>
        <taxon>Paracoccaceae</taxon>
        <taxon>Tritonibacter</taxon>
    </lineage>
</organism>
<evidence type="ECO:0000313" key="2">
    <source>
        <dbReference type="EMBL" id="ANP41109.1"/>
    </source>
</evidence>
<feature type="transmembrane region" description="Helical" evidence="1">
    <location>
        <begin position="34"/>
        <end position="55"/>
    </location>
</feature>
<sequence length="135" mass="14758">MDAPTPLAVTWQKAEGAVICAAGLWLYAGAETMLPIWAAVLLFFTPDLSFLAYLFGRRVGAVCYNIVHLYAAGIVTLALGHLWQAPLVWELGALWLAHCGLDRMLGYGLKSAQGFEFTHLGRIGRARHEETQSKG</sequence>
<proteinExistence type="predicted"/>
<dbReference type="EMBL" id="CP015230">
    <property type="protein sequence ID" value="ANP41109.1"/>
    <property type="molecule type" value="Genomic_DNA"/>
</dbReference>
<gene>
    <name evidence="2" type="ORF">K529_010075</name>
</gene>
<dbReference type="Proteomes" id="UP000013243">
    <property type="component" value="Chromosome"/>
</dbReference>
<name>A0A1B1A3F6_9RHOB</name>
<evidence type="ECO:0000313" key="3">
    <source>
        <dbReference type="Proteomes" id="UP000013243"/>
    </source>
</evidence>
<reference evidence="2 3" key="1">
    <citation type="journal article" date="2016" name="ISME J.">
        <title>Global occurrence and heterogeneity of the Roseobacter-clade species Ruegeria mobilis.</title>
        <authorList>
            <person name="Sonnenschein E."/>
            <person name="Gram L."/>
        </authorList>
    </citation>
    <scope>NUCLEOTIDE SEQUENCE [LARGE SCALE GENOMIC DNA]</scope>
    <source>
        <strain evidence="2 3">F1926</strain>
    </source>
</reference>
<dbReference type="Pfam" id="PF14079">
    <property type="entry name" value="DUF4260"/>
    <property type="match status" value="1"/>
</dbReference>
<dbReference type="AlphaFoldDB" id="A0A1B1A3F6"/>
<dbReference type="InterPro" id="IPR025356">
    <property type="entry name" value="DUF4260"/>
</dbReference>
<dbReference type="RefSeq" id="WP_005614469.1">
    <property type="nucleotide sequence ID" value="NZ_CP015230.1"/>
</dbReference>
<feature type="transmembrane region" description="Helical" evidence="1">
    <location>
        <begin position="62"/>
        <end position="83"/>
    </location>
</feature>
<accession>A0A1B1A3F6</accession>
<keyword evidence="1" id="KW-1133">Transmembrane helix</keyword>